<evidence type="ECO:0000256" key="6">
    <source>
        <dbReference type="RuleBase" id="RU004005"/>
    </source>
</evidence>
<evidence type="ECO:0000313" key="8">
    <source>
        <dbReference type="Proteomes" id="UP000694866"/>
    </source>
</evidence>
<dbReference type="GO" id="GO:0003735">
    <property type="term" value="F:structural constituent of ribosome"/>
    <property type="evidence" value="ECO:0007669"/>
    <property type="project" value="InterPro"/>
</dbReference>
<dbReference type="GeneID" id="105262824"/>
<dbReference type="InterPro" id="IPR001063">
    <property type="entry name" value="Ribosomal_uL22"/>
</dbReference>
<organism evidence="7">
    <name type="scientific">Fopius arisanus</name>
    <dbReference type="NCBI Taxonomy" id="64838"/>
    <lineage>
        <taxon>Eukaryota</taxon>
        <taxon>Metazoa</taxon>
        <taxon>Ecdysozoa</taxon>
        <taxon>Arthropoda</taxon>
        <taxon>Hexapoda</taxon>
        <taxon>Insecta</taxon>
        <taxon>Pterygota</taxon>
        <taxon>Neoptera</taxon>
        <taxon>Endopterygota</taxon>
        <taxon>Hymenoptera</taxon>
        <taxon>Apocrita</taxon>
        <taxon>Ichneumonoidea</taxon>
        <taxon>Braconidae</taxon>
        <taxon>Opiinae</taxon>
        <taxon>Fopius</taxon>
    </lineage>
</organism>
<dbReference type="GO" id="GO:0006412">
    <property type="term" value="P:translation"/>
    <property type="evidence" value="ECO:0007669"/>
    <property type="project" value="InterPro"/>
</dbReference>
<evidence type="ECO:0000313" key="9">
    <source>
        <dbReference type="RefSeq" id="XP_011296933.1"/>
    </source>
</evidence>
<dbReference type="InterPro" id="IPR036394">
    <property type="entry name" value="Ribosomal_uL22_sf"/>
</dbReference>
<gene>
    <name evidence="7 9 10" type="primary">mRpL22</name>
    <name evidence="7" type="ORF">g.8244</name>
</gene>
<keyword evidence="2 6" id="KW-0689">Ribosomal protein</keyword>
<dbReference type="CTD" id="29093"/>
<keyword evidence="3 6" id="KW-0687">Ribonucleoprotein</keyword>
<evidence type="ECO:0000313" key="10">
    <source>
        <dbReference type="RefSeq" id="XP_011296934.1"/>
    </source>
</evidence>
<dbReference type="EMBL" id="GBYB01006705">
    <property type="protein sequence ID" value="JAG76472.1"/>
    <property type="molecule type" value="Transcribed_RNA"/>
</dbReference>
<accession>A0A9R1TU56</accession>
<proteinExistence type="inferred from homology"/>
<evidence type="ECO:0000256" key="3">
    <source>
        <dbReference type="ARBA" id="ARBA00023274"/>
    </source>
</evidence>
<comment type="similarity">
    <text evidence="1 6">Belongs to the universal ribosomal protein uL22 family.</text>
</comment>
<dbReference type="OrthoDB" id="416470at2759"/>
<dbReference type="Pfam" id="PF00237">
    <property type="entry name" value="Ribosomal_L22"/>
    <property type="match status" value="1"/>
</dbReference>
<accession>A0A0C9RED5</accession>
<evidence type="ECO:0000313" key="7">
    <source>
        <dbReference type="EMBL" id="JAG76472.1"/>
    </source>
</evidence>
<dbReference type="Proteomes" id="UP000694866">
    <property type="component" value="Unplaced"/>
</dbReference>
<reference evidence="9 10" key="2">
    <citation type="submission" date="2025-04" db="UniProtKB">
        <authorList>
            <consortium name="RefSeq"/>
        </authorList>
    </citation>
    <scope>IDENTIFICATION</scope>
    <source>
        <strain evidence="9 10">USDA-PBARC FA_bdor</strain>
        <tissue evidence="9 10">Whole organism</tissue>
    </source>
</reference>
<protein>
    <recommendedName>
        <fullName evidence="4">Large ribosomal subunit protein uL22m</fullName>
    </recommendedName>
    <alternativeName>
        <fullName evidence="5">39S ribosomal protein L22, mitochondrial</fullName>
    </alternativeName>
</protein>
<reference evidence="7" key="1">
    <citation type="submission" date="2015-01" db="EMBL/GenBank/DDBJ databases">
        <title>Transcriptome Assembly of Fopius arisanus.</title>
        <authorList>
            <person name="Geib S."/>
        </authorList>
    </citation>
    <scope>NUCLEOTIDE SEQUENCE</scope>
</reference>
<evidence type="ECO:0000256" key="5">
    <source>
        <dbReference type="ARBA" id="ARBA00035506"/>
    </source>
</evidence>
<dbReference type="InterPro" id="IPR047867">
    <property type="entry name" value="Ribosomal_uL22_bac/org-type"/>
</dbReference>
<name>A0A0C9RED5_9HYME</name>
<dbReference type="KEGG" id="fas:105262824"/>
<dbReference type="SUPFAM" id="SSF54843">
    <property type="entry name" value="Ribosomal protein L22"/>
    <property type="match status" value="1"/>
</dbReference>
<dbReference type="AlphaFoldDB" id="A0A0C9RED5"/>
<evidence type="ECO:0000256" key="2">
    <source>
        <dbReference type="ARBA" id="ARBA00022980"/>
    </source>
</evidence>
<dbReference type="PANTHER" id="PTHR13501:SF8">
    <property type="entry name" value="LARGE RIBOSOMAL SUBUNIT PROTEIN UL22M"/>
    <property type="match status" value="1"/>
</dbReference>
<evidence type="ECO:0000256" key="1">
    <source>
        <dbReference type="ARBA" id="ARBA00009451"/>
    </source>
</evidence>
<dbReference type="RefSeq" id="XP_011296933.1">
    <property type="nucleotide sequence ID" value="XM_011298631.1"/>
</dbReference>
<dbReference type="Gene3D" id="3.90.470.10">
    <property type="entry name" value="Ribosomal protein L22/L17"/>
    <property type="match status" value="1"/>
</dbReference>
<dbReference type="RefSeq" id="XP_011296934.1">
    <property type="nucleotide sequence ID" value="XM_011298632.1"/>
</dbReference>
<dbReference type="PANTHER" id="PTHR13501">
    <property type="entry name" value="CHLOROPLAST 50S RIBOSOMAL PROTEIN L22-RELATED"/>
    <property type="match status" value="1"/>
</dbReference>
<dbReference type="GO" id="GO:0005762">
    <property type="term" value="C:mitochondrial large ribosomal subunit"/>
    <property type="evidence" value="ECO:0007669"/>
    <property type="project" value="TreeGrafter"/>
</dbReference>
<keyword evidence="8" id="KW-1185">Reference proteome</keyword>
<evidence type="ECO:0000256" key="4">
    <source>
        <dbReference type="ARBA" id="ARBA00035286"/>
    </source>
</evidence>
<accession>A0A9R1STM7</accession>
<sequence length="221" mass="25903">MQSLRRCIQTLTSTCKFNGNNVPFVRTITPASTIHTTSSRFFEEEDHERDYEGPKHWMDYNKKVYPPQEPGEPRRPAFVCNVKANIKYSPKTMWYIASFVRGLTVDEAVRQLSFCLKKGAVAAKETILEAQRMAVEEHNVEFKSNLWVAESFATKGKVVHGIRKHAKSRIGRITYRYVHYYVRLEEGVPPKDYYMRNPKTPEELLDNYLERMRYRKIGNTL</sequence>